<proteinExistence type="predicted"/>
<dbReference type="Proteomes" id="UP001199816">
    <property type="component" value="Unassembled WGS sequence"/>
</dbReference>
<dbReference type="EMBL" id="JAJNEC010000005">
    <property type="protein sequence ID" value="MCD2424473.1"/>
    <property type="molecule type" value="Genomic_DNA"/>
</dbReference>
<keyword evidence="2" id="KW-1185">Reference proteome</keyword>
<organism evidence="1 2">
    <name type="scientific">Niabella pedocola</name>
    <dbReference type="NCBI Taxonomy" id="1752077"/>
    <lineage>
        <taxon>Bacteria</taxon>
        <taxon>Pseudomonadati</taxon>
        <taxon>Bacteroidota</taxon>
        <taxon>Chitinophagia</taxon>
        <taxon>Chitinophagales</taxon>
        <taxon>Chitinophagaceae</taxon>
        <taxon>Niabella</taxon>
    </lineage>
</organism>
<evidence type="ECO:0000313" key="2">
    <source>
        <dbReference type="Proteomes" id="UP001199816"/>
    </source>
</evidence>
<gene>
    <name evidence="1" type="ORF">LQ567_16960</name>
</gene>
<reference evidence="1 2" key="1">
    <citation type="submission" date="2021-11" db="EMBL/GenBank/DDBJ databases">
        <title>Genomic of Niabella pedocola.</title>
        <authorList>
            <person name="Wu T."/>
        </authorList>
    </citation>
    <scope>NUCLEOTIDE SEQUENCE [LARGE SCALE GENOMIC DNA]</scope>
    <source>
        <strain evidence="1 2">JCM 31011</strain>
    </source>
</reference>
<comment type="caution">
    <text evidence="1">The sequence shown here is derived from an EMBL/GenBank/DDBJ whole genome shotgun (WGS) entry which is preliminary data.</text>
</comment>
<name>A0ABS8PTS1_9BACT</name>
<protein>
    <submittedName>
        <fullName evidence="1">Uncharacterized protein</fullName>
    </submittedName>
</protein>
<evidence type="ECO:0000313" key="1">
    <source>
        <dbReference type="EMBL" id="MCD2424473.1"/>
    </source>
</evidence>
<dbReference type="RefSeq" id="WP_231006425.1">
    <property type="nucleotide sequence ID" value="NZ_JAJNEC010000005.1"/>
</dbReference>
<sequence>MAQEIVDYDEQIIRKETTINQDEFEMEKSVTLLESVLPGLGWIRPSL</sequence>
<accession>A0ABS8PTS1</accession>